<dbReference type="InterPro" id="IPR046335">
    <property type="entry name" value="LacI/GalR-like_sensor"/>
</dbReference>
<dbReference type="SMART" id="SM00354">
    <property type="entry name" value="HTH_LACI"/>
    <property type="match status" value="1"/>
</dbReference>
<gene>
    <name evidence="5" type="ORF">GCM10009559_15560</name>
</gene>
<evidence type="ECO:0000256" key="2">
    <source>
        <dbReference type="ARBA" id="ARBA00023125"/>
    </source>
</evidence>
<dbReference type="GO" id="GO:0003677">
    <property type="term" value="F:DNA binding"/>
    <property type="evidence" value="ECO:0007669"/>
    <property type="project" value="UniProtKB-KW"/>
</dbReference>
<comment type="caution">
    <text evidence="5">The sequence shown here is derived from an EMBL/GenBank/DDBJ whole genome shotgun (WGS) entry which is preliminary data.</text>
</comment>
<dbReference type="Proteomes" id="UP001499967">
    <property type="component" value="Unassembled WGS sequence"/>
</dbReference>
<dbReference type="SUPFAM" id="SSF47413">
    <property type="entry name" value="lambda repressor-like DNA-binding domains"/>
    <property type="match status" value="1"/>
</dbReference>
<keyword evidence="2 5" id="KW-0238">DNA-binding</keyword>
<sequence>MHVADEAPRRVTIGDVAALAGVSRAAVSKVVNGTGKISPATAARVQDAVRKLNWTPNAAAVALRRSRSRTIGLVLSRPGALEIGATSSLLISGLESVLAPRSYGLLLYLVDHTADDETRAYRTLAEDRRVDGVVLTDSRYGDTRFALMRSLGLPAVLIGTPADGDPVPHLDNDPPGAGVDDAVRHLLELGHTRIAYIGGPDDRVQARARHEMFDATMAAAGLQPVASIATDYSPESSADRTGRLLDAAGTRPTAIVYGSDPMAIAGVSAARSRGLVVPADLSVIGFDGLPIGAWLDPPLTSVHRDAVQRGRAVARRLLGLLGEDVGEPPPLDRPHLLVRGSTAAVR</sequence>
<dbReference type="Pfam" id="PF00356">
    <property type="entry name" value="LacI"/>
    <property type="match status" value="1"/>
</dbReference>
<dbReference type="CDD" id="cd06267">
    <property type="entry name" value="PBP1_LacI_sugar_binding-like"/>
    <property type="match status" value="1"/>
</dbReference>
<keyword evidence="6" id="KW-1185">Reference proteome</keyword>
<dbReference type="InterPro" id="IPR000843">
    <property type="entry name" value="HTH_LacI"/>
</dbReference>
<organism evidence="5 6">
    <name type="scientific">Pseudonocardia zijingensis</name>
    <dbReference type="NCBI Taxonomy" id="153376"/>
    <lineage>
        <taxon>Bacteria</taxon>
        <taxon>Bacillati</taxon>
        <taxon>Actinomycetota</taxon>
        <taxon>Actinomycetes</taxon>
        <taxon>Pseudonocardiales</taxon>
        <taxon>Pseudonocardiaceae</taxon>
        <taxon>Pseudonocardia</taxon>
    </lineage>
</organism>
<dbReference type="SUPFAM" id="SSF53822">
    <property type="entry name" value="Periplasmic binding protein-like I"/>
    <property type="match status" value="1"/>
</dbReference>
<dbReference type="InterPro" id="IPR028082">
    <property type="entry name" value="Peripla_BP_I"/>
</dbReference>
<dbReference type="InterPro" id="IPR010982">
    <property type="entry name" value="Lambda_DNA-bd_dom_sf"/>
</dbReference>
<accession>A0ABP3ZYS9</accession>
<evidence type="ECO:0000256" key="3">
    <source>
        <dbReference type="ARBA" id="ARBA00023163"/>
    </source>
</evidence>
<protein>
    <submittedName>
        <fullName evidence="5">LacI family DNA-binding transcriptional regulator</fullName>
    </submittedName>
</protein>
<dbReference type="PROSITE" id="PS00356">
    <property type="entry name" value="HTH_LACI_1"/>
    <property type="match status" value="1"/>
</dbReference>
<dbReference type="Gene3D" id="1.10.260.40">
    <property type="entry name" value="lambda repressor-like DNA-binding domains"/>
    <property type="match status" value="1"/>
</dbReference>
<feature type="domain" description="HTH lacI-type" evidence="4">
    <location>
        <begin position="11"/>
        <end position="65"/>
    </location>
</feature>
<dbReference type="Gene3D" id="3.40.50.2300">
    <property type="match status" value="2"/>
</dbReference>
<keyword evidence="1" id="KW-0805">Transcription regulation</keyword>
<evidence type="ECO:0000313" key="6">
    <source>
        <dbReference type="Proteomes" id="UP001499967"/>
    </source>
</evidence>
<dbReference type="Pfam" id="PF13377">
    <property type="entry name" value="Peripla_BP_3"/>
    <property type="match status" value="1"/>
</dbReference>
<keyword evidence="3" id="KW-0804">Transcription</keyword>
<dbReference type="EMBL" id="BAAAHP010000045">
    <property type="protein sequence ID" value="GAA0929039.1"/>
    <property type="molecule type" value="Genomic_DNA"/>
</dbReference>
<dbReference type="PANTHER" id="PTHR30146:SF155">
    <property type="entry name" value="ALANINE RACEMASE"/>
    <property type="match status" value="1"/>
</dbReference>
<evidence type="ECO:0000259" key="4">
    <source>
        <dbReference type="PROSITE" id="PS50932"/>
    </source>
</evidence>
<proteinExistence type="predicted"/>
<dbReference type="CDD" id="cd01392">
    <property type="entry name" value="HTH_LacI"/>
    <property type="match status" value="1"/>
</dbReference>
<evidence type="ECO:0000256" key="1">
    <source>
        <dbReference type="ARBA" id="ARBA00023015"/>
    </source>
</evidence>
<name>A0ABP3ZYS9_9PSEU</name>
<dbReference type="PROSITE" id="PS50932">
    <property type="entry name" value="HTH_LACI_2"/>
    <property type="match status" value="1"/>
</dbReference>
<evidence type="ECO:0000313" key="5">
    <source>
        <dbReference type="EMBL" id="GAA0929039.1"/>
    </source>
</evidence>
<reference evidence="6" key="1">
    <citation type="journal article" date="2019" name="Int. J. Syst. Evol. Microbiol.">
        <title>The Global Catalogue of Microorganisms (GCM) 10K type strain sequencing project: providing services to taxonomists for standard genome sequencing and annotation.</title>
        <authorList>
            <consortium name="The Broad Institute Genomics Platform"/>
            <consortium name="The Broad Institute Genome Sequencing Center for Infectious Disease"/>
            <person name="Wu L."/>
            <person name="Ma J."/>
        </authorList>
    </citation>
    <scope>NUCLEOTIDE SEQUENCE [LARGE SCALE GENOMIC DNA]</scope>
    <source>
        <strain evidence="6">JCM 11117</strain>
    </source>
</reference>
<dbReference type="PANTHER" id="PTHR30146">
    <property type="entry name" value="LACI-RELATED TRANSCRIPTIONAL REPRESSOR"/>
    <property type="match status" value="1"/>
</dbReference>